<accession>A0A2T7NTA9</accession>
<keyword evidence="1" id="KW-0472">Membrane</keyword>
<evidence type="ECO:0000313" key="2">
    <source>
        <dbReference type="EMBL" id="PVD24401.1"/>
    </source>
</evidence>
<organism evidence="2 3">
    <name type="scientific">Pomacea canaliculata</name>
    <name type="common">Golden apple snail</name>
    <dbReference type="NCBI Taxonomy" id="400727"/>
    <lineage>
        <taxon>Eukaryota</taxon>
        <taxon>Metazoa</taxon>
        <taxon>Spiralia</taxon>
        <taxon>Lophotrochozoa</taxon>
        <taxon>Mollusca</taxon>
        <taxon>Gastropoda</taxon>
        <taxon>Caenogastropoda</taxon>
        <taxon>Architaenioglossa</taxon>
        <taxon>Ampullarioidea</taxon>
        <taxon>Ampullariidae</taxon>
        <taxon>Pomacea</taxon>
    </lineage>
</organism>
<protein>
    <submittedName>
        <fullName evidence="2">Uncharacterized protein</fullName>
    </submittedName>
</protein>
<gene>
    <name evidence="2" type="ORF">C0Q70_14883</name>
</gene>
<evidence type="ECO:0000313" key="3">
    <source>
        <dbReference type="Proteomes" id="UP000245119"/>
    </source>
</evidence>
<keyword evidence="1" id="KW-1133">Transmembrane helix</keyword>
<dbReference type="EMBL" id="PZQS01000009">
    <property type="protein sequence ID" value="PVD24401.1"/>
    <property type="molecule type" value="Genomic_DNA"/>
</dbReference>
<evidence type="ECO:0000256" key="1">
    <source>
        <dbReference type="SAM" id="Phobius"/>
    </source>
</evidence>
<dbReference type="AlphaFoldDB" id="A0A2T7NTA9"/>
<proteinExistence type="predicted"/>
<keyword evidence="3" id="KW-1185">Reference proteome</keyword>
<feature type="transmembrane region" description="Helical" evidence="1">
    <location>
        <begin position="24"/>
        <end position="43"/>
    </location>
</feature>
<name>A0A2T7NTA9_POMCA</name>
<sequence>MRLGSTTTECSISDDDDDSSATQWMLITVFVWLGMMALVWLIYTCRKASRRRRLLKNTLVPLLKLLGLNVTFVDDARDEGRGEQPPPYELGNWRVLALVLDF</sequence>
<dbReference type="Proteomes" id="UP000245119">
    <property type="component" value="Linkage Group LG9"/>
</dbReference>
<keyword evidence="1" id="KW-0812">Transmembrane</keyword>
<reference evidence="2 3" key="1">
    <citation type="submission" date="2018-04" db="EMBL/GenBank/DDBJ databases">
        <title>The genome of golden apple snail Pomacea canaliculata provides insight into stress tolerance and invasive adaptation.</title>
        <authorList>
            <person name="Liu C."/>
            <person name="Liu B."/>
            <person name="Ren Y."/>
            <person name="Zhang Y."/>
            <person name="Wang H."/>
            <person name="Li S."/>
            <person name="Jiang F."/>
            <person name="Yin L."/>
            <person name="Zhang G."/>
            <person name="Qian W."/>
            <person name="Fan W."/>
        </authorList>
    </citation>
    <scope>NUCLEOTIDE SEQUENCE [LARGE SCALE GENOMIC DNA]</scope>
    <source>
        <strain evidence="2">SZHN2017</strain>
        <tissue evidence="2">Muscle</tissue>
    </source>
</reference>
<comment type="caution">
    <text evidence="2">The sequence shown here is derived from an EMBL/GenBank/DDBJ whole genome shotgun (WGS) entry which is preliminary data.</text>
</comment>